<dbReference type="AlphaFoldDB" id="A0A7W7PJ23"/>
<name>A0A7W7PJ23_9ACTN</name>
<comment type="caution">
    <text evidence="1">The sequence shown here is derived from an EMBL/GenBank/DDBJ whole genome shotgun (WGS) entry which is preliminary data.</text>
</comment>
<gene>
    <name evidence="1" type="ORF">FHS39_000677</name>
</gene>
<accession>A0A7W7PJ23</accession>
<evidence type="ECO:0000313" key="2">
    <source>
        <dbReference type="Proteomes" id="UP000556084"/>
    </source>
</evidence>
<dbReference type="EMBL" id="JACHJH010000001">
    <property type="protein sequence ID" value="MBB4891677.1"/>
    <property type="molecule type" value="Genomic_DNA"/>
</dbReference>
<proteinExistence type="predicted"/>
<organism evidence="1 2">
    <name type="scientific">Streptomyces olivoverticillatus</name>
    <dbReference type="NCBI Taxonomy" id="66427"/>
    <lineage>
        <taxon>Bacteria</taxon>
        <taxon>Bacillati</taxon>
        <taxon>Actinomycetota</taxon>
        <taxon>Actinomycetes</taxon>
        <taxon>Kitasatosporales</taxon>
        <taxon>Streptomycetaceae</taxon>
        <taxon>Streptomyces</taxon>
    </lineage>
</organism>
<keyword evidence="2" id="KW-1185">Reference proteome</keyword>
<reference evidence="1 2" key="1">
    <citation type="submission" date="2020-08" db="EMBL/GenBank/DDBJ databases">
        <title>Genomic Encyclopedia of Type Strains, Phase III (KMG-III): the genomes of soil and plant-associated and newly described type strains.</title>
        <authorList>
            <person name="Whitman W."/>
        </authorList>
    </citation>
    <scope>NUCLEOTIDE SEQUENCE [LARGE SCALE GENOMIC DNA]</scope>
    <source>
        <strain evidence="1 2">CECT 3266</strain>
    </source>
</reference>
<protein>
    <submittedName>
        <fullName evidence="1">Uncharacterized protein</fullName>
    </submittedName>
</protein>
<dbReference type="Proteomes" id="UP000556084">
    <property type="component" value="Unassembled WGS sequence"/>
</dbReference>
<dbReference type="RefSeq" id="WP_184346794.1">
    <property type="nucleotide sequence ID" value="NZ_JACHJH010000001.1"/>
</dbReference>
<evidence type="ECO:0000313" key="1">
    <source>
        <dbReference type="EMBL" id="MBB4891677.1"/>
    </source>
</evidence>
<sequence length="123" mass="13515">MQHDQPRPHPDTLTYREGAYVIDTRSATLAQVMGTLGPRVQVRKPGGGREWEVPPQALRLATRAECDTGGVRSGSPVGCTECTELEAARREAVTHGDSERIVDATIAVRSHFRDAHLMPGRTW</sequence>